<dbReference type="Proteomes" id="UP000268162">
    <property type="component" value="Unassembled WGS sequence"/>
</dbReference>
<sequence>MGDYGGHHCAHRARPQSSTCVAEVATIDEGLAALFLLLHFPCIPSLGTVALVGVAMAIMLTTVSSSPFLGFHKPLPSSDTVPDIPLRPYCEPLFNIRRPKLRAKLRSVYLSLKLKLGFSGMSASYDAAYKLLLKAFRNGYKGVGGEHLADAPSKEQGHPMATTPNQYLPLNPGHQSFTPGAPSTNTKYNPVAQTNHPLGLSPLVEGYIAPPPTPIHRDAYPPQSMGMPVSQTNQYNQPGPNTSQQLAPVLGNSYGYPPPDPATLVTA</sequence>
<feature type="transmembrane region" description="Helical" evidence="2">
    <location>
        <begin position="43"/>
        <end position="63"/>
    </location>
</feature>
<protein>
    <submittedName>
        <fullName evidence="3">Uncharacterized protein</fullName>
    </submittedName>
</protein>
<gene>
    <name evidence="3" type="ORF">BJ085DRAFT_28921</name>
</gene>
<name>A0A4P9ZWM0_9FUNG</name>
<keyword evidence="2" id="KW-0472">Membrane</keyword>
<proteinExistence type="predicted"/>
<organism evidence="3 4">
    <name type="scientific">Dimargaris cristalligena</name>
    <dbReference type="NCBI Taxonomy" id="215637"/>
    <lineage>
        <taxon>Eukaryota</taxon>
        <taxon>Fungi</taxon>
        <taxon>Fungi incertae sedis</taxon>
        <taxon>Zoopagomycota</taxon>
        <taxon>Kickxellomycotina</taxon>
        <taxon>Dimargaritomycetes</taxon>
        <taxon>Dimargaritales</taxon>
        <taxon>Dimargaritaceae</taxon>
        <taxon>Dimargaris</taxon>
    </lineage>
</organism>
<feature type="region of interest" description="Disordered" evidence="1">
    <location>
        <begin position="210"/>
        <end position="267"/>
    </location>
</feature>
<feature type="region of interest" description="Disordered" evidence="1">
    <location>
        <begin position="147"/>
        <end position="195"/>
    </location>
</feature>
<evidence type="ECO:0000313" key="3">
    <source>
        <dbReference type="EMBL" id="RKP38066.1"/>
    </source>
</evidence>
<feature type="compositionally biased region" description="Basic and acidic residues" evidence="1">
    <location>
        <begin position="147"/>
        <end position="157"/>
    </location>
</feature>
<feature type="compositionally biased region" description="Polar residues" evidence="1">
    <location>
        <begin position="229"/>
        <end position="246"/>
    </location>
</feature>
<evidence type="ECO:0000256" key="1">
    <source>
        <dbReference type="SAM" id="MobiDB-lite"/>
    </source>
</evidence>
<accession>A0A4P9ZWM0</accession>
<keyword evidence="4" id="KW-1185">Reference proteome</keyword>
<reference evidence="4" key="1">
    <citation type="journal article" date="2018" name="Nat. Microbiol.">
        <title>Leveraging single-cell genomics to expand the fungal tree of life.</title>
        <authorList>
            <person name="Ahrendt S.R."/>
            <person name="Quandt C.A."/>
            <person name="Ciobanu D."/>
            <person name="Clum A."/>
            <person name="Salamov A."/>
            <person name="Andreopoulos B."/>
            <person name="Cheng J.F."/>
            <person name="Woyke T."/>
            <person name="Pelin A."/>
            <person name="Henrissat B."/>
            <person name="Reynolds N.K."/>
            <person name="Benny G.L."/>
            <person name="Smith M.E."/>
            <person name="James T.Y."/>
            <person name="Grigoriev I.V."/>
        </authorList>
    </citation>
    <scope>NUCLEOTIDE SEQUENCE [LARGE SCALE GENOMIC DNA]</scope>
    <source>
        <strain evidence="4">RSA 468</strain>
    </source>
</reference>
<feature type="compositionally biased region" description="Polar residues" evidence="1">
    <location>
        <begin position="162"/>
        <end position="195"/>
    </location>
</feature>
<evidence type="ECO:0000313" key="4">
    <source>
        <dbReference type="Proteomes" id="UP000268162"/>
    </source>
</evidence>
<dbReference type="AlphaFoldDB" id="A0A4P9ZWM0"/>
<keyword evidence="2" id="KW-1133">Transmembrane helix</keyword>
<dbReference type="EMBL" id="ML002409">
    <property type="protein sequence ID" value="RKP38066.1"/>
    <property type="molecule type" value="Genomic_DNA"/>
</dbReference>
<keyword evidence="2" id="KW-0812">Transmembrane</keyword>
<evidence type="ECO:0000256" key="2">
    <source>
        <dbReference type="SAM" id="Phobius"/>
    </source>
</evidence>